<comment type="subcellular location">
    <subcellularLocation>
        <location evidence="1">Membrane</location>
        <topology evidence="1">Multi-pass membrane protein</topology>
    </subcellularLocation>
</comment>
<feature type="transmembrane region" description="Helical" evidence="5">
    <location>
        <begin position="118"/>
        <end position="137"/>
    </location>
</feature>
<keyword evidence="4 5" id="KW-0472">Membrane</keyword>
<dbReference type="InterPro" id="IPR051533">
    <property type="entry name" value="WaaL-like"/>
</dbReference>
<evidence type="ECO:0000256" key="2">
    <source>
        <dbReference type="ARBA" id="ARBA00022692"/>
    </source>
</evidence>
<feature type="transmembrane region" description="Helical" evidence="5">
    <location>
        <begin position="144"/>
        <end position="162"/>
    </location>
</feature>
<dbReference type="PANTHER" id="PTHR37422:SF13">
    <property type="entry name" value="LIPOPOLYSACCHARIDE BIOSYNTHESIS PROTEIN PA4999-RELATED"/>
    <property type="match status" value="1"/>
</dbReference>
<evidence type="ECO:0000256" key="4">
    <source>
        <dbReference type="ARBA" id="ARBA00023136"/>
    </source>
</evidence>
<gene>
    <name evidence="7" type="ORF">AU14_13705</name>
</gene>
<dbReference type="Proteomes" id="UP000061489">
    <property type="component" value="Chromosome"/>
</dbReference>
<keyword evidence="2 5" id="KW-0812">Transmembrane</keyword>
<feature type="transmembrane region" description="Helical" evidence="5">
    <location>
        <begin position="191"/>
        <end position="211"/>
    </location>
</feature>
<dbReference type="PANTHER" id="PTHR37422">
    <property type="entry name" value="TEICHURONIC ACID BIOSYNTHESIS PROTEIN TUAE"/>
    <property type="match status" value="1"/>
</dbReference>
<dbReference type="HOGENOM" id="CLU_682632_0_0_6"/>
<dbReference type="EMBL" id="CP007151">
    <property type="protein sequence ID" value="AHI30163.1"/>
    <property type="molecule type" value="Genomic_DNA"/>
</dbReference>
<accession>W5YUJ0</accession>
<evidence type="ECO:0000313" key="8">
    <source>
        <dbReference type="Proteomes" id="UP000061489"/>
    </source>
</evidence>
<keyword evidence="3 5" id="KW-1133">Transmembrane helix</keyword>
<dbReference type="STRING" id="1420916.AU14_13705"/>
<evidence type="ECO:0000256" key="1">
    <source>
        <dbReference type="ARBA" id="ARBA00004141"/>
    </source>
</evidence>
<protein>
    <recommendedName>
        <fullName evidence="6">O-antigen ligase-related domain-containing protein</fullName>
    </recommendedName>
</protein>
<feature type="transmembrane region" description="Helical" evidence="5">
    <location>
        <begin position="168"/>
        <end position="184"/>
    </location>
</feature>
<reference evidence="7 8" key="1">
    <citation type="journal article" date="2014" name="Genome Announc.">
        <title>Draft Genome Sequences of Marinobacter similis A3d10T and Marinobacter salarius R9SW1T.</title>
        <authorList>
            <person name="Ivanova E.P."/>
            <person name="Ng H.J."/>
            <person name="Webb H.K."/>
            <person name="Feng G."/>
            <person name="Oshima K."/>
            <person name="Hattori M."/>
            <person name="Ohkuma M."/>
            <person name="Sergeev A.F."/>
            <person name="Mikhailov V.V."/>
            <person name="Crawford R.J."/>
            <person name="Sawabe T."/>
        </authorList>
    </citation>
    <scope>NUCLEOTIDE SEQUENCE [LARGE SCALE GENOMIC DNA]</scope>
    <source>
        <strain evidence="7 8">A3d10</strain>
    </source>
</reference>
<dbReference type="Pfam" id="PF04932">
    <property type="entry name" value="Wzy_C"/>
    <property type="match status" value="1"/>
</dbReference>
<evidence type="ECO:0000259" key="6">
    <source>
        <dbReference type="Pfam" id="PF04932"/>
    </source>
</evidence>
<organism evidence="7 8">
    <name type="scientific">Marinobacter similis</name>
    <dbReference type="NCBI Taxonomy" id="1420916"/>
    <lineage>
        <taxon>Bacteria</taxon>
        <taxon>Pseudomonadati</taxon>
        <taxon>Pseudomonadota</taxon>
        <taxon>Gammaproteobacteria</taxon>
        <taxon>Pseudomonadales</taxon>
        <taxon>Marinobacteraceae</taxon>
        <taxon>Marinobacter</taxon>
    </lineage>
</organism>
<dbReference type="KEGG" id="msx:AU14_13705"/>
<feature type="transmembrane region" description="Helical" evidence="5">
    <location>
        <begin position="41"/>
        <end position="57"/>
    </location>
</feature>
<evidence type="ECO:0000313" key="7">
    <source>
        <dbReference type="EMBL" id="AHI30163.1"/>
    </source>
</evidence>
<sequence length="378" mass="41776">MIRRGLVGGGFLLAASPLFAYLALALSSMLWAENPDSSKTFRAATQLLALFVLFSYLRLTDNTFVLRRALLIACMCTAVVAAWHLIVVYGVMEAPWATVLYGVNQQELALYGVKPVNAVLATLLVVPQAALLLGLLLEQPDRNLWLRGLGYLSLLVLVTMIIALERRTGQVAIVVAIAACAVLYRNRIWYMLLGLAVFAGLLILIFFPDFILSRGLSWRPSIWLATIDEIGNAPFFGHGITNTVRPVEVYDSVVGVMRNFRHPHNMALSVTYALGFLGLILWLALWVPGVLARVFSGQRRVEELYILLPVIVGVVALMFDGGEPLSTFHFNWFCFWIPIVLLLSSQAFYGAMVSSDEMPSRIRRIFPSAGVSNSGLLL</sequence>
<feature type="transmembrane region" description="Helical" evidence="5">
    <location>
        <begin position="69"/>
        <end position="92"/>
    </location>
</feature>
<evidence type="ECO:0000256" key="5">
    <source>
        <dbReference type="SAM" id="Phobius"/>
    </source>
</evidence>
<keyword evidence="8" id="KW-1185">Reference proteome</keyword>
<feature type="transmembrane region" description="Helical" evidence="5">
    <location>
        <begin position="304"/>
        <end position="322"/>
    </location>
</feature>
<dbReference type="GO" id="GO:0016020">
    <property type="term" value="C:membrane"/>
    <property type="evidence" value="ECO:0007669"/>
    <property type="project" value="UniProtKB-SubCell"/>
</dbReference>
<dbReference type="InterPro" id="IPR007016">
    <property type="entry name" value="O-antigen_ligase-rel_domated"/>
</dbReference>
<feature type="transmembrane region" description="Helical" evidence="5">
    <location>
        <begin position="270"/>
        <end position="292"/>
    </location>
</feature>
<feature type="transmembrane region" description="Helical" evidence="5">
    <location>
        <begin position="328"/>
        <end position="354"/>
    </location>
</feature>
<dbReference type="AlphaFoldDB" id="W5YUJ0"/>
<proteinExistence type="predicted"/>
<feature type="domain" description="O-antigen ligase-related" evidence="6">
    <location>
        <begin position="153"/>
        <end position="283"/>
    </location>
</feature>
<name>W5YUJ0_9GAMM</name>
<evidence type="ECO:0000256" key="3">
    <source>
        <dbReference type="ARBA" id="ARBA00022989"/>
    </source>
</evidence>